<dbReference type="EMBL" id="BAABEX010000007">
    <property type="protein sequence ID" value="GAA4421028.1"/>
    <property type="molecule type" value="Genomic_DNA"/>
</dbReference>
<dbReference type="CDD" id="cd04301">
    <property type="entry name" value="NAT_SF"/>
    <property type="match status" value="1"/>
</dbReference>
<keyword evidence="1" id="KW-0808">Transferase</keyword>
<dbReference type="PROSITE" id="PS51186">
    <property type="entry name" value="GNAT"/>
    <property type="match status" value="1"/>
</dbReference>
<dbReference type="InterPro" id="IPR050769">
    <property type="entry name" value="NAT_camello-type"/>
</dbReference>
<dbReference type="Proteomes" id="UP001501788">
    <property type="component" value="Unassembled WGS sequence"/>
</dbReference>
<evidence type="ECO:0000259" key="2">
    <source>
        <dbReference type="PROSITE" id="PS51186"/>
    </source>
</evidence>
<gene>
    <name evidence="3" type="ORF">GCM10023090_09470</name>
</gene>
<comment type="caution">
    <text evidence="3">The sequence shown here is derived from an EMBL/GenBank/DDBJ whole genome shotgun (WGS) entry which is preliminary data.</text>
</comment>
<organism evidence="3 4">
    <name type="scientific">Acidovorax lacteus</name>
    <dbReference type="NCBI Taxonomy" id="1924988"/>
    <lineage>
        <taxon>Bacteria</taxon>
        <taxon>Pseudomonadati</taxon>
        <taxon>Pseudomonadota</taxon>
        <taxon>Betaproteobacteria</taxon>
        <taxon>Burkholderiales</taxon>
        <taxon>Comamonadaceae</taxon>
        <taxon>Acidovorax</taxon>
    </lineage>
</organism>
<keyword evidence="4" id="KW-1185">Reference proteome</keyword>
<reference evidence="4" key="1">
    <citation type="journal article" date="2019" name="Int. J. Syst. Evol. Microbiol.">
        <title>The Global Catalogue of Microorganisms (GCM) 10K type strain sequencing project: providing services to taxonomists for standard genome sequencing and annotation.</title>
        <authorList>
            <consortium name="The Broad Institute Genomics Platform"/>
            <consortium name="The Broad Institute Genome Sequencing Center for Infectious Disease"/>
            <person name="Wu L."/>
            <person name="Ma J."/>
        </authorList>
    </citation>
    <scope>NUCLEOTIDE SEQUENCE [LARGE SCALE GENOMIC DNA]</scope>
    <source>
        <strain evidence="4">JCM 31890</strain>
    </source>
</reference>
<dbReference type="InterPro" id="IPR016181">
    <property type="entry name" value="Acyl_CoA_acyltransferase"/>
</dbReference>
<dbReference type="InterPro" id="IPR000182">
    <property type="entry name" value="GNAT_dom"/>
</dbReference>
<dbReference type="PANTHER" id="PTHR13947:SF37">
    <property type="entry name" value="LD18367P"/>
    <property type="match status" value="1"/>
</dbReference>
<accession>A0ABP8L2S3</accession>
<name>A0ABP8L2S3_9BURK</name>
<evidence type="ECO:0000313" key="3">
    <source>
        <dbReference type="EMBL" id="GAA4421028.1"/>
    </source>
</evidence>
<dbReference type="Pfam" id="PF00583">
    <property type="entry name" value="Acetyltransf_1"/>
    <property type="match status" value="1"/>
</dbReference>
<dbReference type="SUPFAM" id="SSF55729">
    <property type="entry name" value="Acyl-CoA N-acyltransferases (Nat)"/>
    <property type="match status" value="1"/>
</dbReference>
<evidence type="ECO:0000256" key="1">
    <source>
        <dbReference type="ARBA" id="ARBA00022679"/>
    </source>
</evidence>
<dbReference type="PANTHER" id="PTHR13947">
    <property type="entry name" value="GNAT FAMILY N-ACETYLTRANSFERASE"/>
    <property type="match status" value="1"/>
</dbReference>
<dbReference type="RefSeq" id="WP_345061686.1">
    <property type="nucleotide sequence ID" value="NZ_BAABEX010000007.1"/>
</dbReference>
<dbReference type="Gene3D" id="3.40.630.30">
    <property type="match status" value="1"/>
</dbReference>
<feature type="domain" description="N-acetyltransferase" evidence="2">
    <location>
        <begin position="18"/>
        <end position="177"/>
    </location>
</feature>
<evidence type="ECO:0000313" key="4">
    <source>
        <dbReference type="Proteomes" id="UP001501788"/>
    </source>
</evidence>
<sequence length="185" mass="20614">MTRPAVTAPSSSPIAPSPELRSLQPGDMGWVISEHGRLYHAEYGWDSRFEALVADIGARLLRRFDPRCEGAWIAECDGRRVGCAFVVRKSARTAQLRLLLVTPDARGMGLGARLTDTCIAFAQAQGYHRMVLWTNECLHTARALYARRGFVLDRSEPYADFGQELVGETWSLRLRAPATPKKGLR</sequence>
<proteinExistence type="predicted"/>
<protein>
    <recommendedName>
        <fullName evidence="2">N-acetyltransferase domain-containing protein</fullName>
    </recommendedName>
</protein>